<organism evidence="2 3">
    <name type="scientific">Bifidobacterium vespertilionis</name>
    <dbReference type="NCBI Taxonomy" id="2562524"/>
    <lineage>
        <taxon>Bacteria</taxon>
        <taxon>Bacillati</taxon>
        <taxon>Actinomycetota</taxon>
        <taxon>Actinomycetes</taxon>
        <taxon>Bifidobacteriales</taxon>
        <taxon>Bifidobacteriaceae</taxon>
        <taxon>Bifidobacterium</taxon>
    </lineage>
</organism>
<evidence type="ECO:0000313" key="2">
    <source>
        <dbReference type="EMBL" id="KAA8823387.1"/>
    </source>
</evidence>
<dbReference type="Proteomes" id="UP000374630">
    <property type="component" value="Unassembled WGS sequence"/>
</dbReference>
<comment type="caution">
    <text evidence="2">The sequence shown here is derived from an EMBL/GenBank/DDBJ whole genome shotgun (WGS) entry which is preliminary data.</text>
</comment>
<gene>
    <name evidence="2" type="ORF">EM848_05420</name>
    <name evidence="1" type="ORF">EMO90_08210</name>
</gene>
<dbReference type="RefSeq" id="WP_150353920.1">
    <property type="nucleotide sequence ID" value="NZ_RZNZ01000010.1"/>
</dbReference>
<evidence type="ECO:0000313" key="3">
    <source>
        <dbReference type="Proteomes" id="UP000345527"/>
    </source>
</evidence>
<evidence type="ECO:0000313" key="4">
    <source>
        <dbReference type="Proteomes" id="UP000374630"/>
    </source>
</evidence>
<proteinExistence type="predicted"/>
<accession>A0A5J5DUD3</accession>
<dbReference type="OrthoDB" id="286252at2"/>
<keyword evidence="4" id="KW-1185">Reference proteome</keyword>
<dbReference type="InterPro" id="IPR024211">
    <property type="entry name" value="DUF3841"/>
</dbReference>
<protein>
    <submittedName>
        <fullName evidence="2">DUF3841 domain-containing protein</fullName>
    </submittedName>
</protein>
<dbReference type="AlphaFoldDB" id="A0A5J5DUD3"/>
<sequence length="203" mass="23956">MIDLYSFQHYDDLASSFASGRAYRPSMALARRSKVDRDHGDSAWWDVFEPAYQWIMMEMDSAVGCRPSSDAAPVWAWARWVDARGRVRVKPDLRYTGFRGAYPGLDLVHLRVDESRVLLTDFDCFHMVLNDTSCIPRDLPGDDAGDWLDRHREESEEWKRRNWHDNVIVPHDAMPVAWIQATLWEMREGDVVDVRRFPRWWRL</sequence>
<evidence type="ECO:0000313" key="1">
    <source>
        <dbReference type="EMBL" id="KAA8819605.1"/>
    </source>
</evidence>
<dbReference type="EMBL" id="RZOA01000009">
    <property type="protein sequence ID" value="KAA8823387.1"/>
    <property type="molecule type" value="Genomic_DNA"/>
</dbReference>
<name>A0A5J5DUD3_9BIFI</name>
<dbReference type="Proteomes" id="UP000345527">
    <property type="component" value="Unassembled WGS sequence"/>
</dbReference>
<dbReference type="EMBL" id="RZNZ01000010">
    <property type="protein sequence ID" value="KAA8819605.1"/>
    <property type="molecule type" value="Genomic_DNA"/>
</dbReference>
<dbReference type="Pfam" id="PF12952">
    <property type="entry name" value="DUF3841"/>
    <property type="match status" value="1"/>
</dbReference>
<reference evidence="3 4" key="1">
    <citation type="journal article" date="2019" name="Syst. Appl. Microbiol.">
        <title>Characterization of Bifidobacterium species in feaces of the Egyptian fruit bat: Description of B. vespertilionis sp. nov. and B. rousetti sp. nov.</title>
        <authorList>
            <person name="Modesto M."/>
            <person name="Satti M."/>
            <person name="Watanabe K."/>
            <person name="Puglisi E."/>
            <person name="Morelli L."/>
            <person name="Huang C.-H."/>
            <person name="Liou J.-S."/>
            <person name="Miyashita M."/>
            <person name="Tamura T."/>
            <person name="Saito S."/>
            <person name="Mori K."/>
            <person name="Huang L."/>
            <person name="Sciavilla P."/>
            <person name="Sandri C."/>
            <person name="Spiezio C."/>
            <person name="Vitali F."/>
            <person name="Cavalieri D."/>
            <person name="Perpetuini G."/>
            <person name="Tofalo R."/>
            <person name="Bonetti A."/>
            <person name="Arita M."/>
            <person name="Mattarelli P."/>
        </authorList>
    </citation>
    <scope>NUCLEOTIDE SEQUENCE [LARGE SCALE GENOMIC DNA]</scope>
    <source>
        <strain evidence="1 4">RST16</strain>
        <strain evidence="2 3">RST8</strain>
    </source>
</reference>